<feature type="region of interest" description="Disordered" evidence="1">
    <location>
        <begin position="232"/>
        <end position="324"/>
    </location>
</feature>
<keyword evidence="3" id="KW-1185">Reference proteome</keyword>
<protein>
    <recommendedName>
        <fullName evidence="4">Tetratricopeptide repeat protein</fullName>
    </recommendedName>
</protein>
<dbReference type="AlphaFoldDB" id="A0A9X2BC98"/>
<gene>
    <name evidence="2" type="ORF">MUY27_13250</name>
</gene>
<feature type="compositionally biased region" description="Basic and acidic residues" evidence="1">
    <location>
        <begin position="681"/>
        <end position="719"/>
    </location>
</feature>
<feature type="compositionally biased region" description="Polar residues" evidence="1">
    <location>
        <begin position="256"/>
        <end position="275"/>
    </location>
</feature>
<name>A0A9X2BC98_9SPHI</name>
<feature type="region of interest" description="Disordered" evidence="1">
    <location>
        <begin position="609"/>
        <end position="631"/>
    </location>
</feature>
<feature type="compositionally biased region" description="Basic and acidic residues" evidence="1">
    <location>
        <begin position="235"/>
        <end position="246"/>
    </location>
</feature>
<evidence type="ECO:0008006" key="4">
    <source>
        <dbReference type="Google" id="ProtNLM"/>
    </source>
</evidence>
<proteinExistence type="predicted"/>
<dbReference type="RefSeq" id="WP_245130519.1">
    <property type="nucleotide sequence ID" value="NZ_JALJEJ010000006.1"/>
</dbReference>
<evidence type="ECO:0000256" key="1">
    <source>
        <dbReference type="SAM" id="MobiDB-lite"/>
    </source>
</evidence>
<dbReference type="Proteomes" id="UP001139450">
    <property type="component" value="Unassembled WGS sequence"/>
</dbReference>
<evidence type="ECO:0000313" key="2">
    <source>
        <dbReference type="EMBL" id="MCJ8210677.1"/>
    </source>
</evidence>
<feature type="region of interest" description="Disordered" evidence="1">
    <location>
        <begin position="134"/>
        <end position="167"/>
    </location>
</feature>
<feature type="compositionally biased region" description="Basic and acidic residues" evidence="1">
    <location>
        <begin position="284"/>
        <end position="299"/>
    </location>
</feature>
<sequence>MEQQEKDRQAEALWNVLVNPADKRLHLYDLQNLVGYYPQSNLLYLLIARSGSQEFIKSAAVYYNSQSLYKLVQKPEYRPPVDPLQVIDLDKYDFPLPPPMDPLLAHQLLNYEPSVDDLAQAELNRVKFGSETSWTLYNPDEPEIEESTGITEESVSADHTEEPESEVVITDKAPYAAPVEFKEENPPVEAVEIPVEPATAELKEEAAPEQSDNAPDEEMRRLREERRRFFQSFDHGYDSDDDHQLDPFHLSATPPVESQSYEPELSSAAQWQSLTFDEPQLDILRPEAEKPQAQEKPEEQESISNENAASPEPAPVIPATSIGEEIDDEVFSEIEEVPDPAFLTGPVPEKAEEKEIYTHNWDEVFEEIDEAPQFLKPFAHHQAEKPAIVADEQPLPYIEEPVKAIEPIVEVPAPPMEETVKVQQQVVEEVKDPQEVISPEAKASSEQRPSVGFKFFTRSNTKIEKEQEIDEEVFDEIVGIDDIIPAAPSVVPPVIAAAAAVEAFTTNEQAQEEAPILPDANAAISNHEPEPLIVDVEEEPVIEEITEVPVVEEVPYVEPEIAEEIGYQEDEAPSAKTEPVAEFDGLIAENIVSADYFLFKESLVKEPAPQPAAAPEAAYTENPDEQTVTRYHDESLPYTFLWWLDKTRREHARTHQPFAKPPYRQQPLADTPPAAPSAPEPEPKKKEEDIIERFIKEEPQIKPPSSDKLDNENKARNSAEDSDVLVTETLARIYTEQMLYHKAIATYKKLMLRFPEKSRYFASQIQFLENKIK</sequence>
<dbReference type="EMBL" id="JALJEJ010000006">
    <property type="protein sequence ID" value="MCJ8210677.1"/>
    <property type="molecule type" value="Genomic_DNA"/>
</dbReference>
<organism evidence="2 3">
    <name type="scientific">Mucilaginibacter straminoryzae</name>
    <dbReference type="NCBI Taxonomy" id="2932774"/>
    <lineage>
        <taxon>Bacteria</taxon>
        <taxon>Pseudomonadati</taxon>
        <taxon>Bacteroidota</taxon>
        <taxon>Sphingobacteriia</taxon>
        <taxon>Sphingobacteriales</taxon>
        <taxon>Sphingobacteriaceae</taxon>
        <taxon>Mucilaginibacter</taxon>
    </lineage>
</organism>
<comment type="caution">
    <text evidence="2">The sequence shown here is derived from an EMBL/GenBank/DDBJ whole genome shotgun (WGS) entry which is preliminary data.</text>
</comment>
<reference evidence="2" key="1">
    <citation type="submission" date="2022-04" db="EMBL/GenBank/DDBJ databases">
        <title>Mucilaginibacter sp. RS28 isolated from freshwater.</title>
        <authorList>
            <person name="Ko S.-R."/>
        </authorList>
    </citation>
    <scope>NUCLEOTIDE SEQUENCE</scope>
    <source>
        <strain evidence="2">RS28</strain>
    </source>
</reference>
<feature type="region of interest" description="Disordered" evidence="1">
    <location>
        <begin position="653"/>
        <end position="722"/>
    </location>
</feature>
<evidence type="ECO:0000313" key="3">
    <source>
        <dbReference type="Proteomes" id="UP001139450"/>
    </source>
</evidence>
<accession>A0A9X2BC98</accession>